<evidence type="ECO:0000313" key="3">
    <source>
        <dbReference type="Proteomes" id="UP000011115"/>
    </source>
</evidence>
<dbReference type="HOGENOM" id="CLU_1196624_0_0_1"/>
<evidence type="ECO:0000313" key="2">
    <source>
        <dbReference type="EnsemblPlants" id="PGSC0003DMT400094766"/>
    </source>
</evidence>
<keyword evidence="3" id="KW-1185">Reference proteome</keyword>
<dbReference type="EnsemblPlants" id="PGSC0003DMT400094766">
    <property type="protein sequence ID" value="PGSC0003DMT400094766"/>
    <property type="gene ID" value="PGSC0003DMG400044337"/>
</dbReference>
<dbReference type="InParanoid" id="M1DUU5"/>
<reference evidence="3" key="1">
    <citation type="journal article" date="2011" name="Nature">
        <title>Genome sequence and analysis of the tuber crop potato.</title>
        <authorList>
            <consortium name="The Potato Genome Sequencing Consortium"/>
        </authorList>
    </citation>
    <scope>NUCLEOTIDE SEQUENCE [LARGE SCALE GENOMIC DNA]</scope>
    <source>
        <strain evidence="3">cv. DM1-3 516 R44</strain>
    </source>
</reference>
<reference evidence="2" key="2">
    <citation type="submission" date="2015-06" db="UniProtKB">
        <authorList>
            <consortium name="EnsemblPlants"/>
        </authorList>
    </citation>
    <scope>IDENTIFICATION</scope>
    <source>
        <strain evidence="2">DM1-3 516 R44</strain>
    </source>
</reference>
<feature type="region of interest" description="Disordered" evidence="1">
    <location>
        <begin position="196"/>
        <end position="232"/>
    </location>
</feature>
<protein>
    <submittedName>
        <fullName evidence="2">Uncharacterized protein</fullName>
    </submittedName>
</protein>
<name>M1DUU5_SOLTU</name>
<organism evidence="2 3">
    <name type="scientific">Solanum tuberosum</name>
    <name type="common">Potato</name>
    <dbReference type="NCBI Taxonomy" id="4113"/>
    <lineage>
        <taxon>Eukaryota</taxon>
        <taxon>Viridiplantae</taxon>
        <taxon>Streptophyta</taxon>
        <taxon>Embryophyta</taxon>
        <taxon>Tracheophyta</taxon>
        <taxon>Spermatophyta</taxon>
        <taxon>Magnoliopsida</taxon>
        <taxon>eudicotyledons</taxon>
        <taxon>Gunneridae</taxon>
        <taxon>Pentapetalae</taxon>
        <taxon>asterids</taxon>
        <taxon>lamiids</taxon>
        <taxon>Solanales</taxon>
        <taxon>Solanaceae</taxon>
        <taxon>Solanoideae</taxon>
        <taxon>Solaneae</taxon>
        <taxon>Solanum</taxon>
    </lineage>
</organism>
<evidence type="ECO:0000256" key="1">
    <source>
        <dbReference type="SAM" id="MobiDB-lite"/>
    </source>
</evidence>
<dbReference type="AlphaFoldDB" id="M1DUU5"/>
<sequence length="232" mass="26562">MTYGPAGRPVGPSTDLKANSTRSSLECSMVIQGVLLSVGGDMGLHPCIAQVGFESSYGRFRFVKMTHVMNVLASKWICYEDFRSLVRRVTSRGYDHLKCSCYKDLGRKELDQFRKVEVHSRAWIKEKRGERRRKVKIRQERSSLVVDFAKDSNLRGMRDESILVYIEGIVDSKCLGKEPTQNREFRVGKRRRKVGVHLDRGLERRPSQSPKKGLRRLGSGELHQPERPTPTL</sequence>
<dbReference type="PaxDb" id="4113-PGSC0003DMT400094766"/>
<proteinExistence type="predicted"/>
<accession>M1DUU5</accession>
<feature type="compositionally biased region" description="Basic and acidic residues" evidence="1">
    <location>
        <begin position="196"/>
        <end position="206"/>
    </location>
</feature>
<dbReference type="Gramene" id="PGSC0003DMT400094766">
    <property type="protein sequence ID" value="PGSC0003DMT400094766"/>
    <property type="gene ID" value="PGSC0003DMG400044337"/>
</dbReference>
<dbReference type="Proteomes" id="UP000011115">
    <property type="component" value="Unassembled WGS sequence"/>
</dbReference>